<evidence type="ECO:0000259" key="2">
    <source>
        <dbReference type="Pfam" id="PF21378"/>
    </source>
</evidence>
<dbReference type="SUPFAM" id="SSF55347">
    <property type="entry name" value="Glyceraldehyde-3-phosphate dehydrogenase-like, C-terminal domain"/>
    <property type="match status" value="1"/>
</dbReference>
<dbReference type="PANTHER" id="PTHR43708:SF4">
    <property type="entry name" value="OXIDOREDUCTASE YCEM-RELATED"/>
    <property type="match status" value="1"/>
</dbReference>
<name>A0A0R1VYE5_9LACO</name>
<organism evidence="3 4">
    <name type="scientific">Lapidilactobacillus concavus DSM 17758</name>
    <dbReference type="NCBI Taxonomy" id="1423735"/>
    <lineage>
        <taxon>Bacteria</taxon>
        <taxon>Bacillati</taxon>
        <taxon>Bacillota</taxon>
        <taxon>Bacilli</taxon>
        <taxon>Lactobacillales</taxon>
        <taxon>Lactobacillaceae</taxon>
        <taxon>Lapidilactobacillus</taxon>
    </lineage>
</organism>
<dbReference type="SUPFAM" id="SSF51735">
    <property type="entry name" value="NAD(P)-binding Rossmann-fold domains"/>
    <property type="match status" value="1"/>
</dbReference>
<dbReference type="EMBL" id="AZFX01000094">
    <property type="protein sequence ID" value="KRM08083.1"/>
    <property type="molecule type" value="Genomic_DNA"/>
</dbReference>
<feature type="domain" description="Gfo/Idh/MocA-like oxidoreductase N-terminal" evidence="1">
    <location>
        <begin position="2"/>
        <end position="121"/>
    </location>
</feature>
<dbReference type="Gene3D" id="3.30.360.10">
    <property type="entry name" value="Dihydrodipicolinate Reductase, domain 2"/>
    <property type="match status" value="1"/>
</dbReference>
<dbReference type="Pfam" id="PF01408">
    <property type="entry name" value="GFO_IDH_MocA"/>
    <property type="match status" value="1"/>
</dbReference>
<dbReference type="PATRIC" id="fig|1423735.3.peg.795"/>
<comment type="caution">
    <text evidence="3">The sequence shown here is derived from an EMBL/GenBank/DDBJ whole genome shotgun (WGS) entry which is preliminary data.</text>
</comment>
<dbReference type="InterPro" id="IPR051317">
    <property type="entry name" value="Gfo/Idh/MocA_oxidoreduct"/>
</dbReference>
<dbReference type="InterPro" id="IPR000683">
    <property type="entry name" value="Gfo/Idh/MocA-like_OxRdtase_N"/>
</dbReference>
<dbReference type="InterPro" id="IPR048477">
    <property type="entry name" value="YceM-like_C"/>
</dbReference>
<dbReference type="GO" id="GO:0000166">
    <property type="term" value="F:nucleotide binding"/>
    <property type="evidence" value="ECO:0007669"/>
    <property type="project" value="InterPro"/>
</dbReference>
<evidence type="ECO:0000313" key="4">
    <source>
        <dbReference type="Proteomes" id="UP000051315"/>
    </source>
</evidence>
<sequence length="312" mass="34746">MLRIGVVGLGNIAQKAYLPVMAQMQDQVDWVLCTRDPQKLTNLKQKFGFESAVHTVQDLLASKIDAVFIHTPTSTHTALIRQFLKAGVHVYVDKPISEDFTEVSELYRLASQKNLLLTAGFNRRFAPLQAAVAVPKQPAVVMVQKNRADDPQPVQFAVYDLFIHAVDTALFLAGVATRSEIIDCQYQWHEQAGNLQSCGLVMKTSNQTVYVLMNMQSGANSETSESECQTATKRLIDLTQLAVRTSWGEQVTRLPDWTPMLVQRGFAPLIHQFVDAVATTGANPVPPETSLLSHQLCAELVADWQQRRIEKD</sequence>
<feature type="domain" description="YceM-like C-terminal" evidence="2">
    <location>
        <begin position="136"/>
        <end position="243"/>
    </location>
</feature>
<gene>
    <name evidence="3" type="ORF">FC15_GL000764</name>
</gene>
<evidence type="ECO:0000313" key="3">
    <source>
        <dbReference type="EMBL" id="KRM08083.1"/>
    </source>
</evidence>
<accession>A0A0R1VYE5</accession>
<proteinExistence type="predicted"/>
<reference evidence="3 4" key="1">
    <citation type="journal article" date="2015" name="Genome Announc.">
        <title>Expanding the biotechnology potential of lactobacilli through comparative genomics of 213 strains and associated genera.</title>
        <authorList>
            <person name="Sun Z."/>
            <person name="Harris H.M."/>
            <person name="McCann A."/>
            <person name="Guo C."/>
            <person name="Argimon S."/>
            <person name="Zhang W."/>
            <person name="Yang X."/>
            <person name="Jeffery I.B."/>
            <person name="Cooney J.C."/>
            <person name="Kagawa T.F."/>
            <person name="Liu W."/>
            <person name="Song Y."/>
            <person name="Salvetti E."/>
            <person name="Wrobel A."/>
            <person name="Rasinkangas P."/>
            <person name="Parkhill J."/>
            <person name="Rea M.C."/>
            <person name="O'Sullivan O."/>
            <person name="Ritari J."/>
            <person name="Douillard F.P."/>
            <person name="Paul Ross R."/>
            <person name="Yang R."/>
            <person name="Briner A.E."/>
            <person name="Felis G.E."/>
            <person name="de Vos W.M."/>
            <person name="Barrangou R."/>
            <person name="Klaenhammer T.R."/>
            <person name="Caufield P.W."/>
            <person name="Cui Y."/>
            <person name="Zhang H."/>
            <person name="O'Toole P.W."/>
        </authorList>
    </citation>
    <scope>NUCLEOTIDE SEQUENCE [LARGE SCALE GENOMIC DNA]</scope>
    <source>
        <strain evidence="3 4">DSM 17758</strain>
    </source>
</reference>
<dbReference type="OrthoDB" id="9815825at2"/>
<dbReference type="Proteomes" id="UP000051315">
    <property type="component" value="Unassembled WGS sequence"/>
</dbReference>
<evidence type="ECO:0000259" key="1">
    <source>
        <dbReference type="Pfam" id="PF01408"/>
    </source>
</evidence>
<dbReference type="Gene3D" id="3.40.50.720">
    <property type="entry name" value="NAD(P)-binding Rossmann-like Domain"/>
    <property type="match status" value="1"/>
</dbReference>
<dbReference type="AlphaFoldDB" id="A0A0R1VYE5"/>
<dbReference type="RefSeq" id="WP_057825762.1">
    <property type="nucleotide sequence ID" value="NZ_AZFX01000094.1"/>
</dbReference>
<keyword evidence="4" id="KW-1185">Reference proteome</keyword>
<dbReference type="Pfam" id="PF21378">
    <property type="entry name" value="YceM-like_C"/>
    <property type="match status" value="1"/>
</dbReference>
<dbReference type="InterPro" id="IPR036291">
    <property type="entry name" value="NAD(P)-bd_dom_sf"/>
</dbReference>
<protein>
    <submittedName>
        <fullName evidence="3">Oxidoreductase</fullName>
    </submittedName>
</protein>
<dbReference type="STRING" id="1423735.FC15_GL000764"/>
<dbReference type="PANTHER" id="PTHR43708">
    <property type="entry name" value="CONSERVED EXPRESSED OXIDOREDUCTASE (EUROFUNG)"/>
    <property type="match status" value="1"/>
</dbReference>